<dbReference type="CDD" id="cd01029">
    <property type="entry name" value="TOPRIM_primases"/>
    <property type="match status" value="1"/>
</dbReference>
<dbReference type="Gene3D" id="1.10.10.10">
    <property type="entry name" value="Winged helix-like DNA-binding domain superfamily/Winged helix DNA-binding domain"/>
    <property type="match status" value="1"/>
</dbReference>
<evidence type="ECO:0000256" key="4">
    <source>
        <dbReference type="ARBA" id="ARBA00022695"/>
    </source>
</evidence>
<keyword evidence="9" id="KW-0067">ATP-binding</keyword>
<dbReference type="GO" id="GO:0008270">
    <property type="term" value="F:zinc ion binding"/>
    <property type="evidence" value="ECO:0007669"/>
    <property type="project" value="InterPro"/>
</dbReference>
<dbReference type="GO" id="GO:0005524">
    <property type="term" value="F:ATP binding"/>
    <property type="evidence" value="ECO:0007669"/>
    <property type="project" value="UniProtKB-KW"/>
</dbReference>
<dbReference type="SUPFAM" id="SSF52540">
    <property type="entry name" value="P-loop containing nucleoside triphosphate hydrolases"/>
    <property type="match status" value="1"/>
</dbReference>
<dbReference type="PANTHER" id="PTHR35372:SF2">
    <property type="entry name" value="SF3 HELICASE DOMAIN-CONTAINING PROTEIN"/>
    <property type="match status" value="1"/>
</dbReference>
<comment type="caution">
    <text evidence="12">The sequence shown here is derived from an EMBL/GenBank/DDBJ whole genome shotgun (WGS) entry which is preliminary data.</text>
</comment>
<reference evidence="12 13" key="1">
    <citation type="journal article" date="2011" name="BMC Genomics">
        <title>Genome sequencing reveals diversification of virulence factor content and possible host adaptation in distinct subpopulations of Salmonella enterica.</title>
        <authorList>
            <person name="den Bakker H.C."/>
            <person name="Moreno Switt A.I."/>
            <person name="Govoni G."/>
            <person name="Cummings C.A."/>
            <person name="Ranieri M.L."/>
            <person name="Degoricija L."/>
            <person name="Hoelzer K."/>
            <person name="Rodriguez-Rivera L.D."/>
            <person name="Brown S."/>
            <person name="Bolchacova E."/>
            <person name="Furtado M.R."/>
            <person name="Wiedmann M."/>
        </authorList>
    </citation>
    <scope>NUCLEOTIDE SEQUENCE [LARGE SCALE GENOMIC DNA]</scope>
    <source>
        <strain evidence="12 13">R6-377</strain>
    </source>
</reference>
<evidence type="ECO:0000256" key="8">
    <source>
        <dbReference type="ARBA" id="ARBA00022806"/>
    </source>
</evidence>
<dbReference type="GO" id="GO:0006269">
    <property type="term" value="P:DNA replication, synthesis of primer"/>
    <property type="evidence" value="ECO:0007669"/>
    <property type="project" value="UniProtKB-KW"/>
</dbReference>
<keyword evidence="2" id="KW-0639">Primosome</keyword>
<evidence type="ECO:0000256" key="5">
    <source>
        <dbReference type="ARBA" id="ARBA00022705"/>
    </source>
</evidence>
<dbReference type="GO" id="GO:0016787">
    <property type="term" value="F:hydrolase activity"/>
    <property type="evidence" value="ECO:0007669"/>
    <property type="project" value="UniProtKB-KW"/>
</dbReference>
<keyword evidence="4" id="KW-0548">Nucleotidyltransferase</keyword>
<protein>
    <submittedName>
        <fullName evidence="12">DNA primase, phage/plasmid</fullName>
    </submittedName>
</protein>
<dbReference type="SUPFAM" id="SSF46785">
    <property type="entry name" value="Winged helix' DNA-binding domain"/>
    <property type="match status" value="1"/>
</dbReference>
<keyword evidence="5" id="KW-0235">DNA replication</keyword>
<evidence type="ECO:0000256" key="7">
    <source>
        <dbReference type="ARBA" id="ARBA00022801"/>
    </source>
</evidence>
<dbReference type="Gene3D" id="3.90.580.10">
    <property type="entry name" value="Zinc finger, CHC2-type domain"/>
    <property type="match status" value="1"/>
</dbReference>
<dbReference type="GO" id="GO:0003677">
    <property type="term" value="F:DNA binding"/>
    <property type="evidence" value="ECO:0007669"/>
    <property type="project" value="InterPro"/>
</dbReference>
<dbReference type="InterPro" id="IPR036388">
    <property type="entry name" value="WH-like_DNA-bd_sf"/>
</dbReference>
<evidence type="ECO:0000256" key="6">
    <source>
        <dbReference type="ARBA" id="ARBA00022741"/>
    </source>
</evidence>
<proteinExistence type="predicted"/>
<name>G5LQA1_SALET</name>
<dbReference type="Pfam" id="PF08706">
    <property type="entry name" value="D5_N"/>
    <property type="match status" value="1"/>
</dbReference>
<keyword evidence="10" id="KW-0804">Transcription</keyword>
<dbReference type="PROSITE" id="PS51206">
    <property type="entry name" value="SF3_HELICASE_1"/>
    <property type="match status" value="1"/>
</dbReference>
<dbReference type="InterPro" id="IPR014818">
    <property type="entry name" value="Phage/plasmid_primase_P4_C"/>
</dbReference>
<dbReference type="EMBL" id="AFCJ01001266">
    <property type="protein sequence ID" value="EHC37677.1"/>
    <property type="molecule type" value="Genomic_DNA"/>
</dbReference>
<keyword evidence="3" id="KW-0808">Transferase</keyword>
<dbReference type="PANTHER" id="PTHR35372">
    <property type="entry name" value="ATP BINDING PROTEIN-RELATED"/>
    <property type="match status" value="1"/>
</dbReference>
<dbReference type="InterPro" id="IPR014015">
    <property type="entry name" value="Helicase_SF3_DNA-vir"/>
</dbReference>
<evidence type="ECO:0000313" key="12">
    <source>
        <dbReference type="EMBL" id="EHC37677.1"/>
    </source>
</evidence>
<dbReference type="InterPro" id="IPR051620">
    <property type="entry name" value="ORF904-like_C"/>
</dbReference>
<keyword evidence="6" id="KW-0547">Nucleotide-binding</keyword>
<sequence>MRPSHQKAGFTLRENCVMSGMKVSQAVKAARGHWAKILPALGVNILKNRHQPCPVCGGKDRFRFDDQEGRGTWFCNQCGAGDGLALVTRALNVDISEAADRIHGLTHGLSVVNSEVRALTADTDSGKDAAALAARLLQASRESAGNTYLTHKGFPEHICHELTSAHKTGGVMFRPGDLIVPLYNADGELVNIQLISGNGSKCFLKGGQVKEAYHLIEGGGSSLRRMWIAEGYATALTIHHLTGEAVMVAFSSVNFLSLASVAHNKYPGYQLIIAADRDLNGSGQNRAETAAKACQCDIVLPPVFGDWNDALTQYGEESTRKAILEALKPHNASPFDTMSEAEFTAMSVSEKAQRVREHYRDALAVDPNGQLLSRYESGAWKVISQSDFSRDVAALFQRLGAPFSSGKIASLVETLKLIVPQQQNPARHLIGFRNGVLDTRTGLFSPHCKENWLRTLCEVDFTPPVKGETLETHAPAFWRWLDRAAGHKPAKRDIILAALFMVLANRYDWQLFLEVTGPGGSGKSILAEIATMLAGEDNATSATIETLESPRERAALIGFSLIRLPDQEKWSGDGAGLKAITGGDAVSVDPKYQNAYSTHIPAVILAVNNNPMRFTDRSGGVSRRRVILHFPEQIAPEERDPQLKDKIARELAVIVRQLMQRFSDPMSARTLLQSQQNSDEALTIKRDADPAFDFCGYLEALPDTNGMFMGNANIVPRQPRTYLYHAYLVYMEANGYKNTLSLTMFGKGLPVMLKEYGLHYEKRRTNQGMQTNLTLKEESNADWLPKCDEPILK</sequence>
<evidence type="ECO:0000256" key="9">
    <source>
        <dbReference type="ARBA" id="ARBA00022840"/>
    </source>
</evidence>
<evidence type="ECO:0000313" key="13">
    <source>
        <dbReference type="Proteomes" id="UP000004642"/>
    </source>
</evidence>
<dbReference type="Proteomes" id="UP000004642">
    <property type="component" value="Unassembled WGS sequence"/>
</dbReference>
<dbReference type="SUPFAM" id="SSF57783">
    <property type="entry name" value="Zinc beta-ribbon"/>
    <property type="match status" value="1"/>
</dbReference>
<dbReference type="InterPro" id="IPR036390">
    <property type="entry name" value="WH_DNA-bd_sf"/>
</dbReference>
<gene>
    <name evidence="12" type="ORF">LTSEALA_2969</name>
</gene>
<organism evidence="12 13">
    <name type="scientific">Salmonella enterica subsp. enterica serovar Alachua str. R6-377</name>
    <dbReference type="NCBI Taxonomy" id="913241"/>
    <lineage>
        <taxon>Bacteria</taxon>
        <taxon>Pseudomonadati</taxon>
        <taxon>Pseudomonadota</taxon>
        <taxon>Gammaproteobacteria</taxon>
        <taxon>Enterobacterales</taxon>
        <taxon>Enterobacteriaceae</taxon>
        <taxon>Salmonella</taxon>
    </lineage>
</organism>
<dbReference type="InterPro" id="IPR045455">
    <property type="entry name" value="NrS-1_pol-like_helicase"/>
</dbReference>
<dbReference type="SMART" id="SM00778">
    <property type="entry name" value="Prim_Zn_Ribbon"/>
    <property type="match status" value="1"/>
</dbReference>
<keyword evidence="1" id="KW-0240">DNA-directed RNA polymerase</keyword>
<evidence type="ECO:0000256" key="2">
    <source>
        <dbReference type="ARBA" id="ARBA00022515"/>
    </source>
</evidence>
<keyword evidence="7" id="KW-0378">Hydrolase</keyword>
<dbReference type="Gene3D" id="3.40.50.300">
    <property type="entry name" value="P-loop containing nucleotide triphosphate hydrolases"/>
    <property type="match status" value="1"/>
</dbReference>
<dbReference type="InterPro" id="IPR004968">
    <property type="entry name" value="DNA_primase/NTPase_C"/>
</dbReference>
<dbReference type="PATRIC" id="fig|913241.3.peg.2246"/>
<dbReference type="Pfam" id="PF13362">
    <property type="entry name" value="Toprim_3"/>
    <property type="match status" value="1"/>
</dbReference>
<evidence type="ECO:0000256" key="3">
    <source>
        <dbReference type="ARBA" id="ARBA00022679"/>
    </source>
</evidence>
<dbReference type="GO" id="GO:1990077">
    <property type="term" value="C:primosome complex"/>
    <property type="evidence" value="ECO:0007669"/>
    <property type="project" value="UniProtKB-KW"/>
</dbReference>
<dbReference type="InterPro" id="IPR006171">
    <property type="entry name" value="TOPRIM_dom"/>
</dbReference>
<dbReference type="InterPro" id="IPR027417">
    <property type="entry name" value="P-loop_NTPase"/>
</dbReference>
<dbReference type="InterPro" id="IPR013237">
    <property type="entry name" value="Phage_T7_Gp4_N"/>
</dbReference>
<accession>G5LQA1</accession>
<feature type="domain" description="SF3 helicase" evidence="11">
    <location>
        <begin position="490"/>
        <end position="643"/>
    </location>
</feature>
<dbReference type="Pfam" id="PF08273">
    <property type="entry name" value="Zn_Ribbon_Prim"/>
    <property type="match status" value="1"/>
</dbReference>
<dbReference type="Pfam" id="PF19263">
    <property type="entry name" value="DUF5906"/>
    <property type="match status" value="1"/>
</dbReference>
<dbReference type="Pfam" id="PF03288">
    <property type="entry name" value="Pox_D5"/>
    <property type="match status" value="1"/>
</dbReference>
<evidence type="ECO:0000256" key="1">
    <source>
        <dbReference type="ARBA" id="ARBA00022478"/>
    </source>
</evidence>
<keyword evidence="8" id="KW-0347">Helicase</keyword>
<evidence type="ECO:0000259" key="11">
    <source>
        <dbReference type="PROSITE" id="PS51206"/>
    </source>
</evidence>
<dbReference type="GO" id="GO:0000428">
    <property type="term" value="C:DNA-directed RNA polymerase complex"/>
    <property type="evidence" value="ECO:0007669"/>
    <property type="project" value="UniProtKB-KW"/>
</dbReference>
<dbReference type="InterPro" id="IPR036977">
    <property type="entry name" value="DNA_primase_Znf_CHC2"/>
</dbReference>
<dbReference type="GO" id="GO:0004386">
    <property type="term" value="F:helicase activity"/>
    <property type="evidence" value="ECO:0007669"/>
    <property type="project" value="UniProtKB-KW"/>
</dbReference>
<evidence type="ECO:0000256" key="10">
    <source>
        <dbReference type="ARBA" id="ARBA00023163"/>
    </source>
</evidence>
<dbReference type="InterPro" id="IPR034154">
    <property type="entry name" value="TOPRIM_DnaG/twinkle"/>
</dbReference>
<dbReference type="SMART" id="SM00885">
    <property type="entry name" value="D5_N"/>
    <property type="match status" value="1"/>
</dbReference>
<dbReference type="GO" id="GO:0016779">
    <property type="term" value="F:nucleotidyltransferase activity"/>
    <property type="evidence" value="ECO:0007669"/>
    <property type="project" value="UniProtKB-KW"/>
</dbReference>
<dbReference type="AlphaFoldDB" id="G5LQA1"/>